<dbReference type="OrthoDB" id="540503at2759"/>
<dbReference type="AlphaFoldDB" id="A0A8J2SH73"/>
<feature type="region of interest" description="Disordered" evidence="2">
    <location>
        <begin position="1"/>
        <end position="25"/>
    </location>
</feature>
<dbReference type="Proteomes" id="UP000789595">
    <property type="component" value="Unassembled WGS sequence"/>
</dbReference>
<organism evidence="4 5">
    <name type="scientific">Pelagomonas calceolata</name>
    <dbReference type="NCBI Taxonomy" id="35677"/>
    <lineage>
        <taxon>Eukaryota</taxon>
        <taxon>Sar</taxon>
        <taxon>Stramenopiles</taxon>
        <taxon>Ochrophyta</taxon>
        <taxon>Pelagophyceae</taxon>
        <taxon>Pelagomonadales</taxon>
        <taxon>Pelagomonadaceae</taxon>
        <taxon>Pelagomonas</taxon>
    </lineage>
</organism>
<dbReference type="InterPro" id="IPR013087">
    <property type="entry name" value="Znf_C2H2_type"/>
</dbReference>
<feature type="compositionally biased region" description="Polar residues" evidence="2">
    <location>
        <begin position="1"/>
        <end position="10"/>
    </location>
</feature>
<dbReference type="PROSITE" id="PS50157">
    <property type="entry name" value="ZINC_FINGER_C2H2_2"/>
    <property type="match status" value="1"/>
</dbReference>
<protein>
    <recommendedName>
        <fullName evidence="3">C2H2-type domain-containing protein</fullName>
    </recommendedName>
</protein>
<dbReference type="GO" id="GO:0008270">
    <property type="term" value="F:zinc ion binding"/>
    <property type="evidence" value="ECO:0007669"/>
    <property type="project" value="UniProtKB-KW"/>
</dbReference>
<feature type="region of interest" description="Disordered" evidence="2">
    <location>
        <begin position="40"/>
        <end position="97"/>
    </location>
</feature>
<dbReference type="EMBL" id="CAKKNE010000003">
    <property type="protein sequence ID" value="CAH0372143.1"/>
    <property type="molecule type" value="Genomic_DNA"/>
</dbReference>
<evidence type="ECO:0000256" key="2">
    <source>
        <dbReference type="SAM" id="MobiDB-lite"/>
    </source>
</evidence>
<feature type="region of interest" description="Disordered" evidence="2">
    <location>
        <begin position="155"/>
        <end position="199"/>
    </location>
</feature>
<keyword evidence="1" id="KW-0862">Zinc</keyword>
<feature type="compositionally biased region" description="Low complexity" evidence="2">
    <location>
        <begin position="11"/>
        <end position="25"/>
    </location>
</feature>
<keyword evidence="1" id="KW-0479">Metal-binding</keyword>
<sequence length="236" mass="24821">MTPAPTASTTKIASAAPALAKAPPAAKMSVVVPSALVRAGTVTPPEQRSPSGRRPDAALPAWPPGVRVTVEAPVPKVSSSDDEASPRAASAARLPPTPGVEKRELLAAVASPGAVYRTPELLYEPVKPSQLDAVRILDENPNRAAWLLLSLKPPRKALPQAPAPPRRAPKASSAPRPFAPSRFRRNHQAMSKPPQDADGNYPCAHKCGRVFGHAPAAVAHSKACKHKPPGWQPIFL</sequence>
<accession>A0A8J2SH73</accession>
<name>A0A8J2SH73_9STRA</name>
<evidence type="ECO:0000313" key="5">
    <source>
        <dbReference type="Proteomes" id="UP000789595"/>
    </source>
</evidence>
<dbReference type="PROSITE" id="PS00028">
    <property type="entry name" value="ZINC_FINGER_C2H2_1"/>
    <property type="match status" value="1"/>
</dbReference>
<keyword evidence="5" id="KW-1185">Reference proteome</keyword>
<evidence type="ECO:0000259" key="3">
    <source>
        <dbReference type="PROSITE" id="PS50157"/>
    </source>
</evidence>
<keyword evidence="1" id="KW-0863">Zinc-finger</keyword>
<proteinExistence type="predicted"/>
<evidence type="ECO:0000313" key="4">
    <source>
        <dbReference type="EMBL" id="CAH0372143.1"/>
    </source>
</evidence>
<comment type="caution">
    <text evidence="4">The sequence shown here is derived from an EMBL/GenBank/DDBJ whole genome shotgun (WGS) entry which is preliminary data.</text>
</comment>
<evidence type="ECO:0000256" key="1">
    <source>
        <dbReference type="PROSITE-ProRule" id="PRU00042"/>
    </source>
</evidence>
<feature type="compositionally biased region" description="Low complexity" evidence="2">
    <location>
        <begin position="170"/>
        <end position="181"/>
    </location>
</feature>
<feature type="domain" description="C2H2-type" evidence="3">
    <location>
        <begin position="201"/>
        <end position="226"/>
    </location>
</feature>
<gene>
    <name evidence="4" type="ORF">PECAL_3P21210</name>
</gene>
<reference evidence="4" key="1">
    <citation type="submission" date="2021-11" db="EMBL/GenBank/DDBJ databases">
        <authorList>
            <consortium name="Genoscope - CEA"/>
            <person name="William W."/>
        </authorList>
    </citation>
    <scope>NUCLEOTIDE SEQUENCE</scope>
</reference>